<comment type="caution">
    <text evidence="1">The sequence shown here is derived from an EMBL/GenBank/DDBJ whole genome shotgun (WGS) entry which is preliminary data.</text>
</comment>
<gene>
    <name evidence="1" type="ORF">S06H3_53279</name>
</gene>
<dbReference type="EMBL" id="BARV01033963">
    <property type="protein sequence ID" value="GAI55717.1"/>
    <property type="molecule type" value="Genomic_DNA"/>
</dbReference>
<name>X1PHE2_9ZZZZ</name>
<accession>X1PHE2</accession>
<dbReference type="AlphaFoldDB" id="X1PHE2"/>
<evidence type="ECO:0000313" key="1">
    <source>
        <dbReference type="EMBL" id="GAI55717.1"/>
    </source>
</evidence>
<protein>
    <submittedName>
        <fullName evidence="1">Uncharacterized protein</fullName>
    </submittedName>
</protein>
<reference evidence="1" key="1">
    <citation type="journal article" date="2014" name="Front. Microbiol.">
        <title>High frequency of phylogenetically diverse reductive dehalogenase-homologous genes in deep subseafloor sedimentary metagenomes.</title>
        <authorList>
            <person name="Kawai M."/>
            <person name="Futagami T."/>
            <person name="Toyoda A."/>
            <person name="Takaki Y."/>
            <person name="Nishi S."/>
            <person name="Hori S."/>
            <person name="Arai W."/>
            <person name="Tsubouchi T."/>
            <person name="Morono Y."/>
            <person name="Uchiyama I."/>
            <person name="Ito T."/>
            <person name="Fujiyama A."/>
            <person name="Inagaki F."/>
            <person name="Takami H."/>
        </authorList>
    </citation>
    <scope>NUCLEOTIDE SEQUENCE</scope>
    <source>
        <strain evidence="1">Expedition CK06-06</strain>
    </source>
</reference>
<organism evidence="1">
    <name type="scientific">marine sediment metagenome</name>
    <dbReference type="NCBI Taxonomy" id="412755"/>
    <lineage>
        <taxon>unclassified sequences</taxon>
        <taxon>metagenomes</taxon>
        <taxon>ecological metagenomes</taxon>
    </lineage>
</organism>
<proteinExistence type="predicted"/>
<sequence length="55" mass="6303">MGKTLAENLHRFAQQLELQSGVNIWEPSHNYASATMSLIIFLGKIMIEIIDWVDE</sequence>